<dbReference type="RefSeq" id="WP_406792249.1">
    <property type="nucleotide sequence ID" value="NZ_JBJHZX010000015.1"/>
</dbReference>
<dbReference type="GO" id="GO:0050097">
    <property type="term" value="F:methylaspartate mutase activity"/>
    <property type="evidence" value="ECO:0007669"/>
    <property type="project" value="UniProtKB-EC"/>
</dbReference>
<dbReference type="EC" id="5.4.99.1" evidence="4"/>
<dbReference type="NCBIfam" id="TIGR01503">
    <property type="entry name" value="MthylAspMut_E"/>
    <property type="match status" value="1"/>
</dbReference>
<proteinExistence type="predicted"/>
<dbReference type="InterPro" id="IPR014714">
    <property type="entry name" value="Glu_mut_E_C_dom_sf"/>
</dbReference>
<dbReference type="Gene3D" id="3.20.20.240">
    <property type="entry name" value="Methylmalonyl-CoA mutase"/>
    <property type="match status" value="1"/>
</dbReference>
<keyword evidence="5" id="KW-1185">Reference proteome</keyword>
<dbReference type="PIRSF" id="PIRSF001495">
    <property type="entry name" value="Met_asp_mut_epsi"/>
    <property type="match status" value="1"/>
</dbReference>
<comment type="caution">
    <text evidence="4">The sequence shown here is derived from an EMBL/GenBank/DDBJ whole genome shotgun (WGS) entry which is preliminary data.</text>
</comment>
<keyword evidence="2 4" id="KW-0413">Isomerase</keyword>
<reference evidence="4 5" key="1">
    <citation type="submission" date="2024-11" db="EMBL/GenBank/DDBJ databases">
        <authorList>
            <person name="Heng Y.C."/>
            <person name="Lim A.C.H."/>
            <person name="Lee J.K.Y."/>
            <person name="Kittelmann S."/>
        </authorList>
    </citation>
    <scope>NUCLEOTIDE SEQUENCE [LARGE SCALE GENOMIC DNA]</scope>
    <source>
        <strain evidence="4 5">WILCCON 0269</strain>
    </source>
</reference>
<dbReference type="InterPro" id="IPR006396">
    <property type="entry name" value="Glu_mut_E"/>
</dbReference>
<dbReference type="Gene3D" id="3.90.970.10">
    <property type="match status" value="1"/>
</dbReference>
<gene>
    <name evidence="4" type="ORF">ACJDU8_11240</name>
</gene>
<dbReference type="EMBL" id="JBJHZX010000015">
    <property type="protein sequence ID" value="MFL0196135.1"/>
    <property type="molecule type" value="Genomic_DNA"/>
</dbReference>
<dbReference type="Pfam" id="PF06368">
    <property type="entry name" value="Met_asp_mut_E"/>
    <property type="match status" value="1"/>
</dbReference>
<evidence type="ECO:0000256" key="2">
    <source>
        <dbReference type="ARBA" id="ARBA00023235"/>
    </source>
</evidence>
<dbReference type="Proteomes" id="UP001623660">
    <property type="component" value="Unassembled WGS sequence"/>
</dbReference>
<sequence length="434" mass="48787">MELRNKKWSEEDFFKIRKQVLSYKTADKKVDFKHTIEFLKRIPENKNFSNKLMIAKEQGITLVQLAVSDTSEEYVSLLKDLQDQSSEDLILTNIHNHGIQHEINKKDKFSVLNYSVEEYREIYESINLPLEATYSTPDSRLLVEMIHACGFTSSQGGGISHNIPYAKDASIEKSILDWQYCDRLIGFYQEQGISINREPFCEFTYHTLIPPSTLNAISIIEGLLSAEQGVKNITVAVRQCGNLIQDIASIKALEEQTNEYMKEYGYDDVCITTAFHQCMVEPYEDEAKTFGVISIGTVTAVLAGVTKIIVKSPKSTKKLNSAIIRATKMPLDILGGQRLAMSKELETEIVIIKAEVKCILDKVFELGEGDLAIGAVRAFETGVIDIPLAPSKYNAGKMTSARDDAGAIRYVKFGNIPLTQELKNFNRRKTKNGI</sequence>
<keyword evidence="3" id="KW-0170">Cobalt</keyword>
<dbReference type="InterPro" id="IPR016176">
    <property type="entry name" value="Cbl-dep_enz_cat"/>
</dbReference>
<protein>
    <submittedName>
        <fullName evidence="4">Methylaspartate mutase subunit E</fullName>
        <ecNumber evidence="4">5.4.99.1</ecNumber>
    </submittedName>
</protein>
<dbReference type="SUPFAM" id="SSF51703">
    <property type="entry name" value="Cobalamin (vitamin B12)-dependent enzymes"/>
    <property type="match status" value="1"/>
</dbReference>
<keyword evidence="1" id="KW-0846">Cobalamin</keyword>
<name>A0ABW8SJC4_9CLOT</name>
<organism evidence="4 5">
    <name type="scientific">Candidatus Clostridium eludens</name>
    <dbReference type="NCBI Taxonomy" id="3381663"/>
    <lineage>
        <taxon>Bacteria</taxon>
        <taxon>Bacillati</taxon>
        <taxon>Bacillota</taxon>
        <taxon>Clostridia</taxon>
        <taxon>Eubacteriales</taxon>
        <taxon>Clostridiaceae</taxon>
        <taxon>Clostridium</taxon>
    </lineage>
</organism>
<evidence type="ECO:0000313" key="5">
    <source>
        <dbReference type="Proteomes" id="UP001623660"/>
    </source>
</evidence>
<accession>A0ABW8SJC4</accession>
<evidence type="ECO:0000256" key="3">
    <source>
        <dbReference type="ARBA" id="ARBA00023285"/>
    </source>
</evidence>
<evidence type="ECO:0000313" key="4">
    <source>
        <dbReference type="EMBL" id="MFL0196135.1"/>
    </source>
</evidence>
<evidence type="ECO:0000256" key="1">
    <source>
        <dbReference type="ARBA" id="ARBA00022628"/>
    </source>
</evidence>